<accession>Q6YTZ1</accession>
<protein>
    <submittedName>
        <fullName evidence="3">Uncharacterized protein</fullName>
    </submittedName>
</protein>
<feature type="transmembrane region" description="Helical" evidence="1">
    <location>
        <begin position="43"/>
        <end position="64"/>
    </location>
</feature>
<keyword evidence="1" id="KW-0812">Transmembrane</keyword>
<reference evidence="4" key="4">
    <citation type="journal article" date="2008" name="Nucleic Acids Res.">
        <title>The rice annotation project database (RAP-DB): 2008 update.</title>
        <authorList>
            <consortium name="The rice annotation project (RAP)"/>
        </authorList>
    </citation>
    <scope>GENOME REANNOTATION</scope>
    <source>
        <strain evidence="4">cv. Nipponbare</strain>
    </source>
</reference>
<evidence type="ECO:0000313" key="3">
    <source>
        <dbReference type="EMBL" id="BAD17736.1"/>
    </source>
</evidence>
<reference evidence="3" key="2">
    <citation type="submission" date="2002-11" db="EMBL/GenBank/DDBJ databases">
        <title>Oryza sativa nipponbare(GA3) genomic DNA, chromosome 9, PAC clone:P0598D02.</title>
        <authorList>
            <person name="Sasaki T."/>
            <person name="Matsumoto T."/>
            <person name="Katayose Y."/>
        </authorList>
    </citation>
    <scope>NUCLEOTIDE SEQUENCE</scope>
</reference>
<evidence type="ECO:0000313" key="4">
    <source>
        <dbReference type="Proteomes" id="UP000000763"/>
    </source>
</evidence>
<proteinExistence type="predicted"/>
<reference evidence="2" key="1">
    <citation type="submission" date="2002-09" db="EMBL/GenBank/DDBJ databases">
        <title>Oryza sativa nipponbare(GA3) genomic DNA, chromosome 9, PAC clone:P0563F09.</title>
        <authorList>
            <person name="Sasaki T."/>
            <person name="Matsumoto T."/>
            <person name="Hattori M."/>
            <person name="Sakaki Y."/>
            <person name="Katayose Y."/>
        </authorList>
    </citation>
    <scope>NUCLEOTIDE SEQUENCE</scope>
</reference>
<evidence type="ECO:0000256" key="1">
    <source>
        <dbReference type="SAM" id="Phobius"/>
    </source>
</evidence>
<gene>
    <name evidence="2" type="ORF">P0563F09.43</name>
    <name evidence="3" type="ORF">P0598D02.29</name>
</gene>
<dbReference type="Proteomes" id="UP000000763">
    <property type="component" value="Chromosome 9"/>
</dbReference>
<reference evidence="4" key="3">
    <citation type="journal article" date="2005" name="Nature">
        <title>The map-based sequence of the rice genome.</title>
        <authorList>
            <consortium name="International rice genome sequencing project (IRGSP)"/>
            <person name="Matsumoto T."/>
            <person name="Wu J."/>
            <person name="Kanamori H."/>
            <person name="Katayose Y."/>
            <person name="Fujisawa M."/>
            <person name="Namiki N."/>
            <person name="Mizuno H."/>
            <person name="Yamamoto K."/>
            <person name="Antonio B.A."/>
            <person name="Baba T."/>
            <person name="Sakata K."/>
            <person name="Nagamura Y."/>
            <person name="Aoki H."/>
            <person name="Arikawa K."/>
            <person name="Arita K."/>
            <person name="Bito T."/>
            <person name="Chiden Y."/>
            <person name="Fujitsuka N."/>
            <person name="Fukunaka R."/>
            <person name="Hamada M."/>
            <person name="Harada C."/>
            <person name="Hayashi A."/>
            <person name="Hijishita S."/>
            <person name="Honda M."/>
            <person name="Hosokawa S."/>
            <person name="Ichikawa Y."/>
            <person name="Idonuma A."/>
            <person name="Iijima M."/>
            <person name="Ikeda M."/>
            <person name="Ikeno M."/>
            <person name="Ito K."/>
            <person name="Ito S."/>
            <person name="Ito T."/>
            <person name="Ito Y."/>
            <person name="Ito Y."/>
            <person name="Iwabuchi A."/>
            <person name="Kamiya K."/>
            <person name="Karasawa W."/>
            <person name="Kurita K."/>
            <person name="Katagiri S."/>
            <person name="Kikuta A."/>
            <person name="Kobayashi H."/>
            <person name="Kobayashi N."/>
            <person name="Machita K."/>
            <person name="Maehara T."/>
            <person name="Masukawa M."/>
            <person name="Mizubayashi T."/>
            <person name="Mukai Y."/>
            <person name="Nagasaki H."/>
            <person name="Nagata Y."/>
            <person name="Naito S."/>
            <person name="Nakashima M."/>
            <person name="Nakama Y."/>
            <person name="Nakamichi Y."/>
            <person name="Nakamura M."/>
            <person name="Meguro A."/>
            <person name="Negishi M."/>
            <person name="Ohta I."/>
            <person name="Ohta T."/>
            <person name="Okamoto M."/>
            <person name="Ono N."/>
            <person name="Saji S."/>
            <person name="Sakaguchi M."/>
            <person name="Sakai K."/>
            <person name="Shibata M."/>
            <person name="Shimokawa T."/>
            <person name="Song J."/>
            <person name="Takazaki Y."/>
            <person name="Terasawa K."/>
            <person name="Tsugane M."/>
            <person name="Tsuji K."/>
            <person name="Ueda S."/>
            <person name="Waki K."/>
            <person name="Yamagata H."/>
            <person name="Yamamoto M."/>
            <person name="Yamamoto S."/>
            <person name="Yamane H."/>
            <person name="Yoshiki S."/>
            <person name="Yoshihara R."/>
            <person name="Yukawa K."/>
            <person name="Zhong H."/>
            <person name="Yano M."/>
            <person name="Yuan Q."/>
            <person name="Ouyang S."/>
            <person name="Liu J."/>
            <person name="Jones K.M."/>
            <person name="Gansberger K."/>
            <person name="Moffat K."/>
            <person name="Hill J."/>
            <person name="Bera J."/>
            <person name="Fadrosh D."/>
            <person name="Jin S."/>
            <person name="Johri S."/>
            <person name="Kim M."/>
            <person name="Overton L."/>
            <person name="Reardon M."/>
            <person name="Tsitrin T."/>
            <person name="Vuong H."/>
            <person name="Weaver B."/>
            <person name="Ciecko A."/>
            <person name="Tallon L."/>
            <person name="Jackson J."/>
            <person name="Pai G."/>
            <person name="Aken S.V."/>
            <person name="Utterback T."/>
            <person name="Reidmuller S."/>
            <person name="Feldblyum T."/>
            <person name="Hsiao J."/>
            <person name="Zismann V."/>
            <person name="Iobst S."/>
            <person name="de Vazeille A.R."/>
            <person name="Buell C.R."/>
            <person name="Ying K."/>
            <person name="Li Y."/>
            <person name="Lu T."/>
            <person name="Huang Y."/>
            <person name="Zhao Q."/>
            <person name="Feng Q."/>
            <person name="Zhang L."/>
            <person name="Zhu J."/>
            <person name="Weng Q."/>
            <person name="Mu J."/>
            <person name="Lu Y."/>
            <person name="Fan D."/>
            <person name="Liu Y."/>
            <person name="Guan J."/>
            <person name="Zhang Y."/>
            <person name="Yu S."/>
            <person name="Liu X."/>
            <person name="Zhang Y."/>
            <person name="Hong G."/>
            <person name="Han B."/>
            <person name="Choisne N."/>
            <person name="Demange N."/>
            <person name="Orjeda G."/>
            <person name="Samain S."/>
            <person name="Cattolico L."/>
            <person name="Pelletier E."/>
            <person name="Couloux A."/>
            <person name="Segurens B."/>
            <person name="Wincker P."/>
            <person name="D'Hont A."/>
            <person name="Scarpelli C."/>
            <person name="Weissenbach J."/>
            <person name="Salanoubat M."/>
            <person name="Quetier F."/>
            <person name="Yu Y."/>
            <person name="Kim H.R."/>
            <person name="Rambo T."/>
            <person name="Currie J."/>
            <person name="Collura K."/>
            <person name="Luo M."/>
            <person name="Yang T."/>
            <person name="Ammiraju J.S.S."/>
            <person name="Engler F."/>
            <person name="Soderlund C."/>
            <person name="Wing R.A."/>
            <person name="Palmer L.E."/>
            <person name="de la Bastide M."/>
            <person name="Spiegel L."/>
            <person name="Nascimento L."/>
            <person name="Zutavern T."/>
            <person name="O'Shaughnessy A."/>
            <person name="Dike S."/>
            <person name="Dedhia N."/>
            <person name="Preston R."/>
            <person name="Balija V."/>
            <person name="McCombie W.R."/>
            <person name="Chow T."/>
            <person name="Chen H."/>
            <person name="Chung M."/>
            <person name="Chen C."/>
            <person name="Shaw J."/>
            <person name="Wu H."/>
            <person name="Hsiao K."/>
            <person name="Chao Y."/>
            <person name="Chu M."/>
            <person name="Cheng C."/>
            <person name="Hour A."/>
            <person name="Lee P."/>
            <person name="Lin S."/>
            <person name="Lin Y."/>
            <person name="Liou J."/>
            <person name="Liu S."/>
            <person name="Hsing Y."/>
            <person name="Raghuvanshi S."/>
            <person name="Mohanty A."/>
            <person name="Bharti A.K."/>
            <person name="Gaur A."/>
            <person name="Gupta V."/>
            <person name="Kumar D."/>
            <person name="Ravi V."/>
            <person name="Vij S."/>
            <person name="Kapur A."/>
            <person name="Khurana P."/>
            <person name="Khurana P."/>
            <person name="Khurana J.P."/>
            <person name="Tyagi A.K."/>
            <person name="Gaikwad K."/>
            <person name="Singh A."/>
            <person name="Dalal V."/>
            <person name="Srivastava S."/>
            <person name="Dixit A."/>
            <person name="Pal A.K."/>
            <person name="Ghazi I.A."/>
            <person name="Yadav M."/>
            <person name="Pandit A."/>
            <person name="Bhargava A."/>
            <person name="Sureshbabu K."/>
            <person name="Batra K."/>
            <person name="Sharma T.R."/>
            <person name="Mohapatra T."/>
            <person name="Singh N.K."/>
            <person name="Messing J."/>
            <person name="Nelson A.B."/>
            <person name="Fuks G."/>
            <person name="Kavchok S."/>
            <person name="Keizer G."/>
            <person name="Linton E."/>
            <person name="Llaca V."/>
            <person name="Song R."/>
            <person name="Tanyolac B."/>
            <person name="Young S."/>
            <person name="Ho-Il K."/>
            <person name="Hahn J.H."/>
            <person name="Sangsakoo G."/>
            <person name="Vanavichit A."/>
            <person name="de Mattos Luiz.A.T."/>
            <person name="Zimmer P.D."/>
            <person name="Malone G."/>
            <person name="Dellagostin O."/>
            <person name="de Oliveira A.C."/>
            <person name="Bevan M."/>
            <person name="Bancroft I."/>
            <person name="Minx P."/>
            <person name="Cordum H."/>
            <person name="Wilson R."/>
            <person name="Cheng Z."/>
            <person name="Jin W."/>
            <person name="Jiang J."/>
            <person name="Leong S.A."/>
            <person name="Iwama H."/>
            <person name="Gojobori T."/>
            <person name="Itoh T."/>
            <person name="Niimura Y."/>
            <person name="Fujii Y."/>
            <person name="Habara T."/>
            <person name="Sakai H."/>
            <person name="Sato Y."/>
            <person name="Wilson G."/>
            <person name="Kumar K."/>
            <person name="McCouch S."/>
            <person name="Juretic N."/>
            <person name="Hoen D."/>
            <person name="Wright S."/>
            <person name="Bruskiewich R."/>
            <person name="Bureau T."/>
            <person name="Miyao A."/>
            <person name="Hirochika H."/>
            <person name="Nishikawa T."/>
            <person name="Kadowaki K."/>
            <person name="Sugiura M."/>
            <person name="Burr B."/>
            <person name="Sasaki T."/>
        </authorList>
    </citation>
    <scope>NUCLEOTIDE SEQUENCE [LARGE SCALE GENOMIC DNA]</scope>
    <source>
        <strain evidence="4">cv. Nipponbare</strain>
    </source>
</reference>
<sequence>MRRDRSFLKMFLLTRAPRFVVLGEDWAKKKLEIFTVGVRFRSIPGGLVALSFVMHPALPLQLYLSQMMVAMRMSLVLKAIL</sequence>
<keyword evidence="1" id="KW-0472">Membrane</keyword>
<dbReference type="EMBL" id="AP005789">
    <property type="protein sequence ID" value="BAD17606.1"/>
    <property type="molecule type" value="Genomic_DNA"/>
</dbReference>
<dbReference type="AlphaFoldDB" id="Q6YTZ1"/>
<name>Q6YTZ1_ORYSJ</name>
<dbReference type="EMBL" id="AP005884">
    <property type="protein sequence ID" value="BAD17736.1"/>
    <property type="molecule type" value="Genomic_DNA"/>
</dbReference>
<evidence type="ECO:0000313" key="2">
    <source>
        <dbReference type="EMBL" id="BAD17606.1"/>
    </source>
</evidence>
<keyword evidence="1" id="KW-1133">Transmembrane helix</keyword>
<organism evidence="3 4">
    <name type="scientific">Oryza sativa subsp. japonica</name>
    <name type="common">Rice</name>
    <dbReference type="NCBI Taxonomy" id="39947"/>
    <lineage>
        <taxon>Eukaryota</taxon>
        <taxon>Viridiplantae</taxon>
        <taxon>Streptophyta</taxon>
        <taxon>Embryophyta</taxon>
        <taxon>Tracheophyta</taxon>
        <taxon>Spermatophyta</taxon>
        <taxon>Magnoliopsida</taxon>
        <taxon>Liliopsida</taxon>
        <taxon>Poales</taxon>
        <taxon>Poaceae</taxon>
        <taxon>BOP clade</taxon>
        <taxon>Oryzoideae</taxon>
        <taxon>Oryzeae</taxon>
        <taxon>Oryzinae</taxon>
        <taxon>Oryza</taxon>
        <taxon>Oryza sativa</taxon>
    </lineage>
</organism>